<organism evidence="1 2">
    <name type="scientific">Actinobacteria bacterium BACL2 MAG-120820-bin50</name>
    <dbReference type="NCBI Taxonomy" id="1655570"/>
    <lineage>
        <taxon>Bacteria</taxon>
        <taxon>Bacillati</taxon>
        <taxon>Actinomycetota</taxon>
        <taxon>Actinomycetes</taxon>
        <taxon>Actinomycetes incertae sedis</taxon>
        <taxon>ac1 cluster</taxon>
    </lineage>
</organism>
<proteinExistence type="predicted"/>
<sequence>MPPARILLIFSGSSSRALEICIAVPEVSDFNLKCSSTISISVNGTMNFKVLAARIMKLIPRVIFGDQRT</sequence>
<gene>
    <name evidence="1" type="ORF">ABR62_04635</name>
</gene>
<name>A0A0R2QNK6_9ACTN</name>
<reference evidence="1 2" key="1">
    <citation type="submission" date="2015-10" db="EMBL/GenBank/DDBJ databases">
        <title>Metagenome-Assembled Genomes uncover a global brackish microbiome.</title>
        <authorList>
            <person name="Hugerth L.W."/>
            <person name="Larsson J."/>
            <person name="Alneberg J."/>
            <person name="Lindh M.V."/>
            <person name="Legrand C."/>
            <person name="Pinhassi J."/>
            <person name="Andersson A.F."/>
        </authorList>
    </citation>
    <scope>NUCLEOTIDE SEQUENCE [LARGE SCALE GENOMIC DNA]</scope>
    <source>
        <strain evidence="1">BACL2 MAG-120820-bin50</strain>
    </source>
</reference>
<dbReference type="AlphaFoldDB" id="A0A0R2QNK6"/>
<evidence type="ECO:0000313" key="2">
    <source>
        <dbReference type="Proteomes" id="UP000053054"/>
    </source>
</evidence>
<comment type="caution">
    <text evidence="1">The sequence shown here is derived from an EMBL/GenBank/DDBJ whole genome shotgun (WGS) entry which is preliminary data.</text>
</comment>
<accession>A0A0R2QNK6</accession>
<dbReference type="EMBL" id="LIAU01000389">
    <property type="protein sequence ID" value="KRO49997.1"/>
    <property type="molecule type" value="Genomic_DNA"/>
</dbReference>
<evidence type="ECO:0000313" key="1">
    <source>
        <dbReference type="EMBL" id="KRO49997.1"/>
    </source>
</evidence>
<dbReference type="Proteomes" id="UP000053054">
    <property type="component" value="Unassembled WGS sequence"/>
</dbReference>
<protein>
    <submittedName>
        <fullName evidence="1">Uncharacterized protein</fullName>
    </submittedName>
</protein>